<dbReference type="Pfam" id="PF13627">
    <property type="entry name" value="LptM_cons"/>
    <property type="match status" value="1"/>
</dbReference>
<evidence type="ECO:0000256" key="4">
    <source>
        <dbReference type="ARBA" id="ARBA00023139"/>
    </source>
</evidence>
<protein>
    <submittedName>
        <fullName evidence="7">Lipoprotein</fullName>
    </submittedName>
</protein>
<keyword evidence="4" id="KW-0564">Palmitate</keyword>
<dbReference type="EMBL" id="CP089977">
    <property type="protein sequence ID" value="UXZ05461.1"/>
    <property type="molecule type" value="Genomic_DNA"/>
</dbReference>
<keyword evidence="3" id="KW-0472">Membrane</keyword>
<evidence type="ECO:0000313" key="8">
    <source>
        <dbReference type="Proteomes" id="UP001063782"/>
    </source>
</evidence>
<evidence type="ECO:0000256" key="5">
    <source>
        <dbReference type="ARBA" id="ARBA00023237"/>
    </source>
</evidence>
<accession>A0ABY6F5U2</accession>
<organism evidence="7 8">
    <name type="scientific">Moraxella nasicaprae</name>
    <dbReference type="NCBI Taxonomy" id="2904122"/>
    <lineage>
        <taxon>Bacteria</taxon>
        <taxon>Pseudomonadati</taxon>
        <taxon>Pseudomonadota</taxon>
        <taxon>Gammaproteobacteria</taxon>
        <taxon>Moraxellales</taxon>
        <taxon>Moraxellaceae</taxon>
        <taxon>Moraxella</taxon>
    </lineage>
</organism>
<comment type="subcellular location">
    <subcellularLocation>
        <location evidence="1">Cell outer membrane</location>
        <topology evidence="1">Lipid-anchor</topology>
    </subcellularLocation>
</comment>
<reference evidence="7" key="1">
    <citation type="submission" date="2021-12" db="EMBL/GenBank/DDBJ databases">
        <title>taxonomy of Moraxella sp. ZY201224.</title>
        <authorList>
            <person name="Li F."/>
        </authorList>
    </citation>
    <scope>NUCLEOTIDE SEQUENCE</scope>
    <source>
        <strain evidence="7">ZY201224</strain>
    </source>
</reference>
<evidence type="ECO:0000313" key="7">
    <source>
        <dbReference type="EMBL" id="UXZ05461.1"/>
    </source>
</evidence>
<dbReference type="Proteomes" id="UP001063782">
    <property type="component" value="Chromosome"/>
</dbReference>
<name>A0ABY6F5U2_9GAMM</name>
<proteinExistence type="predicted"/>
<evidence type="ECO:0000256" key="2">
    <source>
        <dbReference type="ARBA" id="ARBA00022729"/>
    </source>
</evidence>
<evidence type="ECO:0000256" key="3">
    <source>
        <dbReference type="ARBA" id="ARBA00023136"/>
    </source>
</evidence>
<keyword evidence="5" id="KW-0998">Cell outer membrane</keyword>
<dbReference type="RefSeq" id="WP_263076958.1">
    <property type="nucleotide sequence ID" value="NZ_CP089977.1"/>
</dbReference>
<evidence type="ECO:0000256" key="6">
    <source>
        <dbReference type="ARBA" id="ARBA00023288"/>
    </source>
</evidence>
<keyword evidence="2" id="KW-0732">Signal</keyword>
<dbReference type="InterPro" id="IPR032831">
    <property type="entry name" value="LptM_cons"/>
</dbReference>
<gene>
    <name evidence="7" type="ORF">LU297_03160</name>
</gene>
<dbReference type="NCBIfam" id="NF047847">
    <property type="entry name" value="SS_mature_LptM"/>
    <property type="match status" value="1"/>
</dbReference>
<keyword evidence="8" id="KW-1185">Reference proteome</keyword>
<keyword evidence="6 7" id="KW-0449">Lipoprotein</keyword>
<sequence>MKLLPIALIALLCLTACGQKGALYLPNQSTNISQQ</sequence>
<evidence type="ECO:0000256" key="1">
    <source>
        <dbReference type="ARBA" id="ARBA00004459"/>
    </source>
</evidence>